<evidence type="ECO:0000313" key="3">
    <source>
        <dbReference type="Proteomes" id="UP000317289"/>
    </source>
</evidence>
<reference evidence="1 4" key="2">
    <citation type="submission" date="2019-11" db="EMBL/GenBank/DDBJ databases">
        <title>Flavobacterium resistens genome.</title>
        <authorList>
            <person name="Wilson V.M."/>
            <person name="Newman J.D."/>
        </authorList>
    </citation>
    <scope>NUCLEOTIDE SEQUENCE [LARGE SCALE GENOMIC DNA]</scope>
    <source>
        <strain evidence="1 4">DSM 19382</strain>
    </source>
</reference>
<dbReference type="Proteomes" id="UP000468990">
    <property type="component" value="Unassembled WGS sequence"/>
</dbReference>
<reference evidence="2 3" key="1">
    <citation type="submission" date="2017-05" db="EMBL/GenBank/DDBJ databases">
        <authorList>
            <person name="Varghese N."/>
            <person name="Submissions S."/>
        </authorList>
    </citation>
    <scope>NUCLEOTIDE SEQUENCE [LARGE SCALE GENOMIC DNA]</scope>
    <source>
        <strain evidence="2 3">DSM 19382</strain>
    </source>
</reference>
<dbReference type="InterPro" id="IPR025659">
    <property type="entry name" value="Tubby-like_C"/>
</dbReference>
<dbReference type="AlphaFoldDB" id="A0A521D8C3"/>
<evidence type="ECO:0000313" key="1">
    <source>
        <dbReference type="EMBL" id="MRX70388.1"/>
    </source>
</evidence>
<dbReference type="Proteomes" id="UP000317289">
    <property type="component" value="Unassembled WGS sequence"/>
</dbReference>
<dbReference type="GO" id="GO:0005886">
    <property type="term" value="C:plasma membrane"/>
    <property type="evidence" value="ECO:0007669"/>
    <property type="project" value="TreeGrafter"/>
</dbReference>
<dbReference type="PANTHER" id="PTHR23248">
    <property type="entry name" value="PHOSPHOLIPID SCRAMBLASE-RELATED"/>
    <property type="match status" value="1"/>
</dbReference>
<evidence type="ECO:0000313" key="4">
    <source>
        <dbReference type="Proteomes" id="UP000468990"/>
    </source>
</evidence>
<name>A0A521D8C3_9FLAO</name>
<dbReference type="SUPFAM" id="SSF54518">
    <property type="entry name" value="Tubby C-terminal domain-like"/>
    <property type="match status" value="1"/>
</dbReference>
<dbReference type="GO" id="GO:0017128">
    <property type="term" value="F:phospholipid scramblase activity"/>
    <property type="evidence" value="ECO:0007669"/>
    <property type="project" value="InterPro"/>
</dbReference>
<gene>
    <name evidence="1" type="ORF">GJU42_20620</name>
    <name evidence="2" type="ORF">SAMN06265349_1036</name>
</gene>
<dbReference type="PANTHER" id="PTHR23248:SF9">
    <property type="entry name" value="PHOSPHOLIPID SCRAMBLASE"/>
    <property type="match status" value="1"/>
</dbReference>
<proteinExistence type="predicted"/>
<accession>A0A521D8C3</accession>
<dbReference type="EMBL" id="FXTA01000003">
    <property type="protein sequence ID" value="SMO67967.1"/>
    <property type="molecule type" value="Genomic_DNA"/>
</dbReference>
<evidence type="ECO:0000313" key="2">
    <source>
        <dbReference type="EMBL" id="SMO67967.1"/>
    </source>
</evidence>
<protein>
    <submittedName>
        <fullName evidence="2">Scramblase</fullName>
    </submittedName>
</protein>
<dbReference type="Pfam" id="PF03803">
    <property type="entry name" value="Scramblase"/>
    <property type="match status" value="1"/>
</dbReference>
<dbReference type="RefSeq" id="WP_142450738.1">
    <property type="nucleotide sequence ID" value="NZ_FXTA01000003.1"/>
</dbReference>
<organism evidence="2 3">
    <name type="scientific">Flavobacterium resistens</name>
    <dbReference type="NCBI Taxonomy" id="443612"/>
    <lineage>
        <taxon>Bacteria</taxon>
        <taxon>Pseudomonadati</taxon>
        <taxon>Bacteroidota</taxon>
        <taxon>Flavobacteriia</taxon>
        <taxon>Flavobacteriales</taxon>
        <taxon>Flavobacteriaceae</taxon>
        <taxon>Flavobacterium</taxon>
    </lineage>
</organism>
<keyword evidence="4" id="KW-1185">Reference proteome</keyword>
<dbReference type="OrthoDB" id="652307at2"/>
<sequence length="194" mass="22161">MNSDFFEASNYFIQEKKSYHNRYQIFNSKKEGVGSIKLKQTFRKKILKFVLGRAMLPFMLEIRSTNGQLEASISRKGISLISKTIISDSSGKKIGRIKKKISFFKYSFKILNATDEVIAEIIGDRKKRSFIVIDSSKSQIGTIDKKWATAIKRLFKTSDKYNVNIKTNCSHENEKIAILSSAITIDLIIKKSCL</sequence>
<dbReference type="InterPro" id="IPR005552">
    <property type="entry name" value="Scramblase"/>
</dbReference>
<dbReference type="EMBL" id="WKKG01000014">
    <property type="protein sequence ID" value="MRX70388.1"/>
    <property type="molecule type" value="Genomic_DNA"/>
</dbReference>